<name>C5E9X7_BIFLI</name>
<dbReference type="RefSeq" id="WP_007051879.1">
    <property type="nucleotide sequence ID" value="NZ_DS990239.1"/>
</dbReference>
<evidence type="ECO:0000313" key="1">
    <source>
        <dbReference type="EMBL" id="EEQ54819.1"/>
    </source>
</evidence>
<proteinExistence type="predicted"/>
<dbReference type="HOGENOM" id="CLU_2894989_0_0_11"/>
<gene>
    <name evidence="1" type="ORF">BLIG_00770</name>
</gene>
<protein>
    <submittedName>
        <fullName evidence="1">Uncharacterized protein</fullName>
    </submittedName>
</protein>
<reference evidence="1" key="1">
    <citation type="submission" date="2008-08" db="EMBL/GenBank/DDBJ databases">
        <title>Annotation of Bifidobacterium longum subsp. infantis CCUG 52486.</title>
        <authorList>
            <consortium name="The Broad Institute Genome Sequencing Platform"/>
            <person name="Gougoulias C."/>
            <person name="Tuohy K.M."/>
            <person name="Gibson G.R."/>
            <person name="Ward D."/>
            <person name="Mehta T."/>
            <person name="Young S."/>
            <person name="Jaffe D."/>
            <person name="Gnerre S."/>
            <person name="Berlin A."/>
            <person name="Heiman D."/>
            <person name="Hepburn T."/>
            <person name="Shea T."/>
            <person name="Sykes S."/>
            <person name="Alvarado L."/>
            <person name="Kodira C."/>
            <person name="Borodovsky M."/>
            <person name="Lander E."/>
            <person name="Galagan J."/>
            <person name="Nusbaum C."/>
            <person name="Birren B."/>
        </authorList>
    </citation>
    <scope>NUCLEOTIDE SEQUENCE [LARGE SCALE GENOMIC DNA]</scope>
    <source>
        <strain evidence="1">CCUG 52486</strain>
    </source>
</reference>
<accession>C5E9X7</accession>
<dbReference type="EMBL" id="DS990239">
    <property type="protein sequence ID" value="EEQ54819.1"/>
    <property type="molecule type" value="Genomic_DNA"/>
</dbReference>
<sequence length="62" mass="6633">MNTKVVIRVRNGDDAPVSVERLGVDSRAEVGAGVTPMLLSDMLALLDDSCHVTGVEIRRAEP</sequence>
<organism evidence="1">
    <name type="scientific">Bifidobacterium longum subsp. infantis CCUG 52486</name>
    <dbReference type="NCBI Taxonomy" id="537937"/>
    <lineage>
        <taxon>Bacteria</taxon>
        <taxon>Bacillati</taxon>
        <taxon>Actinomycetota</taxon>
        <taxon>Actinomycetes</taxon>
        <taxon>Bifidobacteriales</taxon>
        <taxon>Bifidobacteriaceae</taxon>
        <taxon>Bifidobacterium</taxon>
    </lineage>
</organism>
<dbReference type="AlphaFoldDB" id="C5E9X7"/>
<dbReference type="Proteomes" id="UP000005084">
    <property type="component" value="Unassembled WGS sequence"/>
</dbReference>